<gene>
    <name evidence="8" type="ORF">D9Q98_002534</name>
</gene>
<keyword evidence="9" id="KW-1185">Reference proteome</keyword>
<evidence type="ECO:0000256" key="4">
    <source>
        <dbReference type="ARBA" id="ARBA00022927"/>
    </source>
</evidence>
<comment type="subcellular location">
    <subcellularLocation>
        <location evidence="1">Nucleus envelope</location>
    </subcellularLocation>
</comment>
<evidence type="ECO:0000256" key="2">
    <source>
        <dbReference type="ARBA" id="ARBA00022448"/>
    </source>
</evidence>
<dbReference type="Pfam" id="PF03177">
    <property type="entry name" value="Nucleoporin_C"/>
    <property type="match status" value="1"/>
</dbReference>
<comment type="caution">
    <text evidence="8">The sequence shown here is derived from an EMBL/GenBank/DDBJ whole genome shotgun (WGS) entry which is preliminary data.</text>
</comment>
<dbReference type="InterPro" id="IPR007187">
    <property type="entry name" value="Nucleoporin_Nup133/Nup155_C"/>
</dbReference>
<protein>
    <recommendedName>
        <fullName evidence="7">Nucleoporin Nup133/Nup155-like C-terminal domain-containing protein</fullName>
    </recommendedName>
</protein>
<dbReference type="PANTHER" id="PTHR13405:SF11">
    <property type="entry name" value="NUCLEAR PORE COMPLEX PROTEIN NUP133"/>
    <property type="match status" value="1"/>
</dbReference>
<feature type="domain" description="Nucleoporin Nup133/Nup155-like C-terminal" evidence="7">
    <location>
        <begin position="350"/>
        <end position="465"/>
    </location>
</feature>
<dbReference type="GO" id="GO:0016973">
    <property type="term" value="P:poly(A)+ mRNA export from nucleus"/>
    <property type="evidence" value="ECO:0007669"/>
    <property type="project" value="TreeGrafter"/>
</dbReference>
<evidence type="ECO:0000313" key="9">
    <source>
        <dbReference type="Proteomes" id="UP001055712"/>
    </source>
</evidence>
<dbReference type="AlphaFoldDB" id="A0A9D4TTM6"/>
<evidence type="ECO:0000256" key="1">
    <source>
        <dbReference type="ARBA" id="ARBA00004259"/>
    </source>
</evidence>
<dbReference type="GO" id="GO:0031080">
    <property type="term" value="C:nuclear pore outer ring"/>
    <property type="evidence" value="ECO:0007669"/>
    <property type="project" value="TreeGrafter"/>
</dbReference>
<dbReference type="GO" id="GO:0017056">
    <property type="term" value="F:structural constituent of nuclear pore"/>
    <property type="evidence" value="ECO:0007669"/>
    <property type="project" value="InterPro"/>
</dbReference>
<sequence length="495" mass="53966">MSAQEVFELLQSPCSGTQLAKQLETLNAFKGLGRENAVAAYSKHVCDRWPKAHDVLSHLEGKLQDHEHLLHSLGSAVFPKLHASVLRCLFEDSQRLRALMDVRELESKQEEQRAHGDGEGRFPLQEVVLAAGQAAAQYMPTAGADRDPHEVFYACPTATVEQLFKQVAAAAGAAGRQPGQAASDFEAVAQLSKALQVALSGALAQRASQQQLFPAAINAAVAGLNDPELTTSSDVCAALQALAEACCRLHPLLVLEAPRLQYDGVLLLSDLADRLLNACAASVTAAPPGQQRLARHFEYAALRDHFLGQLLGQALSLRQEDEAEHQIRRLQGLAEAHLAYKQLFEVAEATSSWDQLWQQMQQLRGDSFTEPLASYVFERLLKEGRHAMLLDLPQPFDGALQSFLSEEDASEHDVPLRRQLRWLHELRTGDYTGASQTLAQVAVHEQHSGARQRALALQKLSALAACPLWPLAMPGDEQASVAQADEALDQLHAAA</sequence>
<dbReference type="OrthoDB" id="515705at2759"/>
<keyword evidence="5" id="KW-0811">Translocation</keyword>
<evidence type="ECO:0000256" key="6">
    <source>
        <dbReference type="ARBA" id="ARBA00023242"/>
    </source>
</evidence>
<dbReference type="Proteomes" id="UP001055712">
    <property type="component" value="Unassembled WGS sequence"/>
</dbReference>
<dbReference type="Gene3D" id="1.20.58.1380">
    <property type="match status" value="1"/>
</dbReference>
<dbReference type="PANTHER" id="PTHR13405">
    <property type="entry name" value="NUCLEAR PORE COMPLEX PROTEIN NUP133"/>
    <property type="match status" value="1"/>
</dbReference>
<accession>A0A9D4TTM6</accession>
<keyword evidence="4" id="KW-0653">Protein transport</keyword>
<evidence type="ECO:0000256" key="5">
    <source>
        <dbReference type="ARBA" id="ARBA00023010"/>
    </source>
</evidence>
<reference evidence="8" key="1">
    <citation type="journal article" date="2019" name="Plant J.">
        <title>Chlorella vulgaris genome assembly and annotation reveals the molecular basis for metabolic acclimation to high light conditions.</title>
        <authorList>
            <person name="Cecchin M."/>
            <person name="Marcolungo L."/>
            <person name="Rossato M."/>
            <person name="Girolomoni L."/>
            <person name="Cosentino E."/>
            <person name="Cuine S."/>
            <person name="Li-Beisson Y."/>
            <person name="Delledonne M."/>
            <person name="Ballottari M."/>
        </authorList>
    </citation>
    <scope>NUCLEOTIDE SEQUENCE</scope>
    <source>
        <strain evidence="8">211/11P</strain>
    </source>
</reference>
<dbReference type="InterPro" id="IPR037624">
    <property type="entry name" value="Nup133-like"/>
</dbReference>
<keyword evidence="2" id="KW-0813">Transport</keyword>
<organism evidence="8 9">
    <name type="scientific">Chlorella vulgaris</name>
    <name type="common">Green alga</name>
    <dbReference type="NCBI Taxonomy" id="3077"/>
    <lineage>
        <taxon>Eukaryota</taxon>
        <taxon>Viridiplantae</taxon>
        <taxon>Chlorophyta</taxon>
        <taxon>core chlorophytes</taxon>
        <taxon>Trebouxiophyceae</taxon>
        <taxon>Chlorellales</taxon>
        <taxon>Chlorellaceae</taxon>
        <taxon>Chlorella clade</taxon>
        <taxon>Chlorella</taxon>
    </lineage>
</organism>
<dbReference type="GO" id="GO:0006606">
    <property type="term" value="P:protein import into nucleus"/>
    <property type="evidence" value="ECO:0007669"/>
    <property type="project" value="TreeGrafter"/>
</dbReference>
<dbReference type="EMBL" id="SIDB01000003">
    <property type="protein sequence ID" value="KAI3434457.1"/>
    <property type="molecule type" value="Genomic_DNA"/>
</dbReference>
<dbReference type="GO" id="GO:0000972">
    <property type="term" value="P:transcription-dependent tethering of RNA polymerase II gene DNA at nuclear periphery"/>
    <property type="evidence" value="ECO:0007669"/>
    <property type="project" value="TreeGrafter"/>
</dbReference>
<evidence type="ECO:0000259" key="7">
    <source>
        <dbReference type="Pfam" id="PF03177"/>
    </source>
</evidence>
<proteinExistence type="predicted"/>
<reference evidence="8" key="2">
    <citation type="submission" date="2020-11" db="EMBL/GenBank/DDBJ databases">
        <authorList>
            <person name="Cecchin M."/>
            <person name="Marcolungo L."/>
            <person name="Rossato M."/>
            <person name="Girolomoni L."/>
            <person name="Cosentino E."/>
            <person name="Cuine S."/>
            <person name="Li-Beisson Y."/>
            <person name="Delledonne M."/>
            <person name="Ballottari M."/>
        </authorList>
    </citation>
    <scope>NUCLEOTIDE SEQUENCE</scope>
    <source>
        <strain evidence="8">211/11P</strain>
        <tissue evidence="8">Whole cell</tissue>
    </source>
</reference>
<evidence type="ECO:0000313" key="8">
    <source>
        <dbReference type="EMBL" id="KAI3434457.1"/>
    </source>
</evidence>
<evidence type="ECO:0000256" key="3">
    <source>
        <dbReference type="ARBA" id="ARBA00022816"/>
    </source>
</evidence>
<keyword evidence="6" id="KW-0539">Nucleus</keyword>
<name>A0A9D4TTM6_CHLVU</name>
<keyword evidence="3" id="KW-0509">mRNA transport</keyword>